<dbReference type="RefSeq" id="WP_004167060.1">
    <property type="nucleotide sequence ID" value="NZ_GG666304.1"/>
</dbReference>
<proteinExistence type="predicted"/>
<dbReference type="AlphaFoldDB" id="C2CIX3"/>
<dbReference type="EMBL" id="ACGC01000076">
    <property type="protein sequence ID" value="EEI82483.1"/>
    <property type="molecule type" value="Genomic_DNA"/>
</dbReference>
<reference evidence="1 2" key="1">
    <citation type="submission" date="2009-01" db="EMBL/GenBank/DDBJ databases">
        <authorList>
            <person name="Qin X."/>
            <person name="Bachman B."/>
            <person name="Battles P."/>
            <person name="Bell A."/>
            <person name="Bess C."/>
            <person name="Bickham C."/>
            <person name="Chaboub L."/>
            <person name="Chen D."/>
            <person name="Coyle M."/>
            <person name="Deiros D.R."/>
            <person name="Dinh H."/>
            <person name="Forbes L."/>
            <person name="Fowler G."/>
            <person name="Francisco L."/>
            <person name="Fu Q."/>
            <person name="Gubbala S."/>
            <person name="Hale W."/>
            <person name="Han Y."/>
            <person name="Hemphill L."/>
            <person name="Highlander S.K."/>
            <person name="Hirani K."/>
            <person name="Hogues M."/>
            <person name="Jackson L."/>
            <person name="Jakkamsetti A."/>
            <person name="Javaid M."/>
            <person name="Jiang H."/>
            <person name="Korchina V."/>
            <person name="Kovar C."/>
            <person name="Lara F."/>
            <person name="Lee S."/>
            <person name="Mata R."/>
            <person name="Mathew T."/>
            <person name="Moen C."/>
            <person name="Morales K."/>
            <person name="Munidasa M."/>
            <person name="Nazareth L."/>
            <person name="Ngo R."/>
            <person name="Nguyen L."/>
            <person name="Okwuonu G."/>
            <person name="Ongeri F."/>
            <person name="Patil S."/>
            <person name="Petrosino J."/>
            <person name="Pham C."/>
            <person name="Pham P."/>
            <person name="Pu L.-L."/>
            <person name="Puazo M."/>
            <person name="Raj R."/>
            <person name="Reid J."/>
            <person name="Rouhana J."/>
            <person name="Saada N."/>
            <person name="Shang Y."/>
            <person name="Simmons D."/>
            <person name="Thornton R."/>
            <person name="Warren J."/>
            <person name="Weissenberger G."/>
            <person name="Zhang J."/>
            <person name="Zhang L."/>
            <person name="Zhou C."/>
            <person name="Zhu D."/>
            <person name="Muzny D."/>
            <person name="Worley K."/>
            <person name="Gibbs R."/>
        </authorList>
    </citation>
    <scope>NUCLEOTIDE SEQUENCE [LARGE SCALE GENOMIC DNA]</scope>
    <source>
        <strain evidence="1 2">ATCC 35098</strain>
    </source>
</reference>
<evidence type="ECO:0000313" key="1">
    <source>
        <dbReference type="EMBL" id="EEI82483.1"/>
    </source>
</evidence>
<dbReference type="Proteomes" id="UP000003744">
    <property type="component" value="Unassembled WGS sequence"/>
</dbReference>
<dbReference type="NCBIfam" id="NF000539">
    <property type="entry name" value="plantaricin"/>
    <property type="match status" value="1"/>
</dbReference>
<protein>
    <submittedName>
        <fullName evidence="1">Type 2 lantibiotic, mersacidin/lichenicidin family</fullName>
    </submittedName>
</protein>
<accession>C2CIX3</accession>
<organism evidence="1 2">
    <name type="scientific">Anaerococcus tetradius ATCC 35098</name>
    <dbReference type="NCBI Taxonomy" id="525255"/>
    <lineage>
        <taxon>Bacteria</taxon>
        <taxon>Bacillati</taxon>
        <taxon>Bacillota</taxon>
        <taxon>Tissierellia</taxon>
        <taxon>Tissierellales</taxon>
        <taxon>Peptoniphilaceae</taxon>
        <taxon>Anaerococcus</taxon>
    </lineage>
</organism>
<comment type="caution">
    <text evidence="1">The sequence shown here is derived from an EMBL/GenBank/DDBJ whole genome shotgun (WGS) entry which is preliminary data.</text>
</comment>
<dbReference type="HOGENOM" id="CLU_186595_1_0_9"/>
<dbReference type="eggNOG" id="ENOG50344CZ">
    <property type="taxonomic scope" value="Bacteria"/>
</dbReference>
<sequence length="75" mass="8212">MSKKMENWKKAIYFKNEDVDNPAGDIFRELSDSELDGIMAGGTANTHCHCYSGKDSCGHGCTITTECPFATLICC</sequence>
<evidence type="ECO:0000313" key="2">
    <source>
        <dbReference type="Proteomes" id="UP000003744"/>
    </source>
</evidence>
<gene>
    <name evidence="1" type="ORF">HMPREF0077_1433</name>
</gene>
<name>C2CIX3_9FIRM</name>